<organism evidence="1 2">
    <name type="scientific">Bombyx mori</name>
    <name type="common">Silk moth</name>
    <dbReference type="NCBI Taxonomy" id="7091"/>
    <lineage>
        <taxon>Eukaryota</taxon>
        <taxon>Metazoa</taxon>
        <taxon>Ecdysozoa</taxon>
        <taxon>Arthropoda</taxon>
        <taxon>Hexapoda</taxon>
        <taxon>Insecta</taxon>
        <taxon>Pterygota</taxon>
        <taxon>Neoptera</taxon>
        <taxon>Endopterygota</taxon>
        <taxon>Lepidoptera</taxon>
        <taxon>Glossata</taxon>
        <taxon>Ditrysia</taxon>
        <taxon>Bombycoidea</taxon>
        <taxon>Bombycidae</taxon>
        <taxon>Bombycinae</taxon>
        <taxon>Bombyx</taxon>
    </lineage>
</organism>
<sequence length="123" mass="13617">MVFLSAGSKIIIIISQHDAELPAKYSEQKTMTRNKHIKGSHKGSAIKVLDKSLETVDKPTNSDCLDEEEQGFGGWLRSTNGLETMKLFVIANSIVMLTTLAYPHMQNIIGIVSDLMYGPDSIY</sequence>
<reference evidence="1" key="2">
    <citation type="submission" date="2022-06" db="UniProtKB">
        <authorList>
            <consortium name="EnsemblMetazoa"/>
        </authorList>
    </citation>
    <scope>IDENTIFICATION</scope>
    <source>
        <strain evidence="1">p50T (Dazao)</strain>
    </source>
</reference>
<reference evidence="2" key="1">
    <citation type="journal article" date="2008" name="Insect Biochem. Mol. Biol.">
        <title>The genome of a lepidopteran model insect, the silkworm Bombyx mori.</title>
        <authorList>
            <consortium name="International Silkworm Genome Consortium"/>
        </authorList>
    </citation>
    <scope>NUCLEOTIDE SEQUENCE [LARGE SCALE GENOMIC DNA]</scope>
    <source>
        <strain evidence="2">p50T</strain>
    </source>
</reference>
<evidence type="ECO:0000313" key="1">
    <source>
        <dbReference type="EnsemblMetazoa" id="XP_021205848.1"/>
    </source>
</evidence>
<proteinExistence type="predicted"/>
<dbReference type="Proteomes" id="UP000005204">
    <property type="component" value="Unassembled WGS sequence"/>
</dbReference>
<protein>
    <submittedName>
        <fullName evidence="1">Uncharacterized protein</fullName>
    </submittedName>
</protein>
<accession>A0A8R2HMY3</accession>
<name>A0A8R2HMY3_BOMMO</name>
<dbReference type="EnsemblMetazoa" id="XM_021350173.2">
    <property type="protein sequence ID" value="XP_021205848.1"/>
    <property type="gene ID" value="LOC101737310"/>
</dbReference>
<keyword evidence="2" id="KW-1185">Reference proteome</keyword>
<dbReference type="AlphaFoldDB" id="A0A8R2HMY3"/>
<evidence type="ECO:0000313" key="2">
    <source>
        <dbReference type="Proteomes" id="UP000005204"/>
    </source>
</evidence>